<evidence type="ECO:0000256" key="4">
    <source>
        <dbReference type="SAM" id="MobiDB-lite"/>
    </source>
</evidence>
<dbReference type="SUPFAM" id="SSF117074">
    <property type="entry name" value="Hypothetical protein PA1324"/>
    <property type="match status" value="1"/>
</dbReference>
<dbReference type="InterPro" id="IPR033764">
    <property type="entry name" value="Sdr_B"/>
</dbReference>
<feature type="domain" description="SD-repeat containing protein B" evidence="5">
    <location>
        <begin position="82"/>
        <end position="199"/>
    </location>
</feature>
<dbReference type="InterPro" id="IPR013783">
    <property type="entry name" value="Ig-like_fold"/>
</dbReference>
<evidence type="ECO:0000256" key="1">
    <source>
        <dbReference type="ARBA" id="ARBA00004613"/>
    </source>
</evidence>
<dbReference type="EMBL" id="RJUF01000154">
    <property type="protein sequence ID" value="MCP9764314.1"/>
    <property type="molecule type" value="Genomic_DNA"/>
</dbReference>
<reference evidence="6 7" key="1">
    <citation type="submission" date="2018-11" db="EMBL/GenBank/DDBJ databases">
        <title>Novel bacteria species description.</title>
        <authorList>
            <person name="Han J.-H."/>
        </authorList>
    </citation>
    <scope>NUCLEOTIDE SEQUENCE [LARGE SCALE GENOMIC DNA]</scope>
    <source>
        <strain evidence="6 7">KCTC23259</strain>
    </source>
</reference>
<feature type="domain" description="SD-repeat containing protein B" evidence="5">
    <location>
        <begin position="4"/>
        <end position="78"/>
    </location>
</feature>
<dbReference type="Proteomes" id="UP001204144">
    <property type="component" value="Unassembled WGS sequence"/>
</dbReference>
<dbReference type="Pfam" id="PF17210">
    <property type="entry name" value="SdrD_B"/>
    <property type="match status" value="2"/>
</dbReference>
<feature type="non-terminal residue" evidence="6">
    <location>
        <position position="422"/>
    </location>
</feature>
<dbReference type="RefSeq" id="WP_255038002.1">
    <property type="nucleotide sequence ID" value="NZ_RJUF01000154.1"/>
</dbReference>
<dbReference type="SUPFAM" id="SSF49478">
    <property type="entry name" value="Cna protein B-type domain"/>
    <property type="match status" value="1"/>
</dbReference>
<organism evidence="6 7">
    <name type="scientific">Lacihabitans soyangensis</name>
    <dbReference type="NCBI Taxonomy" id="869394"/>
    <lineage>
        <taxon>Bacteria</taxon>
        <taxon>Pseudomonadati</taxon>
        <taxon>Bacteroidota</taxon>
        <taxon>Cytophagia</taxon>
        <taxon>Cytophagales</taxon>
        <taxon>Leadbetterellaceae</taxon>
        <taxon>Lacihabitans</taxon>
    </lineage>
</organism>
<feature type="compositionally biased region" description="Polar residues" evidence="4">
    <location>
        <begin position="54"/>
        <end position="64"/>
    </location>
</feature>
<name>A0AAE3H393_9BACT</name>
<keyword evidence="2" id="KW-0964">Secreted</keyword>
<accession>A0AAE3H393</accession>
<evidence type="ECO:0000313" key="7">
    <source>
        <dbReference type="Proteomes" id="UP001204144"/>
    </source>
</evidence>
<dbReference type="Pfam" id="PF13573">
    <property type="entry name" value="SprB"/>
    <property type="match status" value="2"/>
</dbReference>
<comment type="caution">
    <text evidence="6">The sequence shown here is derived from an EMBL/GenBank/DDBJ whole genome shotgun (WGS) entry which is preliminary data.</text>
</comment>
<keyword evidence="7" id="KW-1185">Reference proteome</keyword>
<dbReference type="AlphaFoldDB" id="A0AAE3H393"/>
<proteinExistence type="predicted"/>
<keyword evidence="3" id="KW-0732">Signal</keyword>
<dbReference type="InterPro" id="IPR043504">
    <property type="entry name" value="Peptidase_S1_PA_chymotrypsin"/>
</dbReference>
<feature type="region of interest" description="Disordered" evidence="4">
    <location>
        <begin position="32"/>
        <end position="64"/>
    </location>
</feature>
<feature type="compositionally biased region" description="Polar residues" evidence="4">
    <location>
        <begin position="36"/>
        <end position="48"/>
    </location>
</feature>
<evidence type="ECO:0000256" key="2">
    <source>
        <dbReference type="ARBA" id="ARBA00022525"/>
    </source>
</evidence>
<dbReference type="PANTHER" id="PTHR23303">
    <property type="entry name" value="CARBOXYPEPTIDASE REGULATORY REGION-CONTAINING"/>
    <property type="match status" value="1"/>
</dbReference>
<evidence type="ECO:0000259" key="5">
    <source>
        <dbReference type="Pfam" id="PF17210"/>
    </source>
</evidence>
<dbReference type="Gene3D" id="2.40.10.10">
    <property type="entry name" value="Trypsin-like serine proteases"/>
    <property type="match status" value="2"/>
</dbReference>
<gene>
    <name evidence="6" type="ORF">EGI31_15315</name>
</gene>
<evidence type="ECO:0000256" key="3">
    <source>
        <dbReference type="ARBA" id="ARBA00022729"/>
    </source>
</evidence>
<dbReference type="PANTHER" id="PTHR23303:SF15">
    <property type="entry name" value="COLOSSIN-A"/>
    <property type="match status" value="1"/>
</dbReference>
<evidence type="ECO:0000313" key="6">
    <source>
        <dbReference type="EMBL" id="MCP9764314.1"/>
    </source>
</evidence>
<sequence>GNPVTATTTTGPNGEYVFNGLKPGDYTVTFTKPAGYTTTDPNQGTNDATDSDASKTTGTTQSVTIVSGETNNTLDAGYFKPAKLGDYVWEDVNKNGIQEFGEKGIQGVTVKLTGTTGTGALVSLTATTDVNGFYQFTNLTPGTYSVEFVTPGAAGDYTNSPKDRGSNDGIDSDADQITGKTGSIIIQSGDDNQTVDAGFYKCIKTAEFNYPITKFCYKDNTILIPNFANGAIAGQFTSSPSLGAGALNTTSGSITIALANSGSYTITNTIAADGKCPLVSATTLVVVPEPLEFNGQPVVKNVSCFGGNDGSAEISVKGGKLPYTYVWSTSPVQTTNKATALTAGTYSVVITDANSCTVTASVTIAQPTQLTASATKIDVSCFGGNDGKATVTALGGTPAYTYNWLPSGGTSATANGLTAGSY</sequence>
<comment type="subcellular location">
    <subcellularLocation>
        <location evidence="1">Secreted</location>
    </subcellularLocation>
</comment>
<protein>
    <recommendedName>
        <fullName evidence="5">SD-repeat containing protein B domain-containing protein</fullName>
    </recommendedName>
</protein>
<feature type="non-terminal residue" evidence="6">
    <location>
        <position position="1"/>
    </location>
</feature>
<dbReference type="GO" id="GO:0005576">
    <property type="term" value="C:extracellular region"/>
    <property type="evidence" value="ECO:0007669"/>
    <property type="project" value="UniProtKB-SubCell"/>
</dbReference>
<dbReference type="InterPro" id="IPR025667">
    <property type="entry name" value="SprB_repeat"/>
</dbReference>
<dbReference type="InterPro" id="IPR051417">
    <property type="entry name" value="SDr/BOS_complex"/>
</dbReference>
<dbReference type="Gene3D" id="2.60.40.10">
    <property type="entry name" value="Immunoglobulins"/>
    <property type="match status" value="2"/>
</dbReference>